<keyword evidence="2 5" id="KW-0227">DNA damage</keyword>
<evidence type="ECO:0000256" key="1">
    <source>
        <dbReference type="ARBA" id="ARBA00009232"/>
    </source>
</evidence>
<accession>A0A926EWW1</accession>
<evidence type="ECO:0000256" key="3">
    <source>
        <dbReference type="ARBA" id="ARBA00022801"/>
    </source>
</evidence>
<keyword evidence="4 5" id="KW-0234">DNA repair</keyword>
<evidence type="ECO:0000256" key="4">
    <source>
        <dbReference type="ARBA" id="ARBA00023204"/>
    </source>
</evidence>
<dbReference type="AlphaFoldDB" id="A0A926EWW1"/>
<dbReference type="NCBIfam" id="TIGR00567">
    <property type="entry name" value="3mg"/>
    <property type="match status" value="1"/>
</dbReference>
<dbReference type="EMBL" id="JACRTG010000018">
    <property type="protein sequence ID" value="MBC8588022.1"/>
    <property type="molecule type" value="Genomic_DNA"/>
</dbReference>
<dbReference type="GO" id="GO:0003905">
    <property type="term" value="F:alkylbase DNA N-glycosylase activity"/>
    <property type="evidence" value="ECO:0007669"/>
    <property type="project" value="InterPro"/>
</dbReference>
<dbReference type="Proteomes" id="UP000601171">
    <property type="component" value="Unassembled WGS sequence"/>
</dbReference>
<dbReference type="GO" id="GO:0003677">
    <property type="term" value="F:DNA binding"/>
    <property type="evidence" value="ECO:0007669"/>
    <property type="project" value="InterPro"/>
</dbReference>
<dbReference type="EC" id="3.2.2.-" evidence="5"/>
<organism evidence="6 7">
    <name type="scientific">Paratissierella segnis</name>
    <dbReference type="NCBI Taxonomy" id="2763679"/>
    <lineage>
        <taxon>Bacteria</taxon>
        <taxon>Bacillati</taxon>
        <taxon>Bacillota</taxon>
        <taxon>Tissierellia</taxon>
        <taxon>Tissierellales</taxon>
        <taxon>Tissierellaceae</taxon>
        <taxon>Paratissierella</taxon>
    </lineage>
</organism>
<dbReference type="HAMAP" id="MF_00527">
    <property type="entry name" value="3MGH"/>
    <property type="match status" value="1"/>
</dbReference>
<sequence>MRLKENFYERNTILVTRDLLGKVLVYKENDKIYRGIIVETEAYINAKDEGAHFNKGLTNRTRIIDEAGGHIYIYTIYGMYLCFNIVTEMKGTLGAVLIRALEPIDGIEYMYENRYKKPYKNPSKKEIINLTNGPAKFVMAFNIKKEGLYGAYLVNDERIWVEDAPTIPKEQIVKTKRVNIDYAEKGKDYLLRYYIKDNPFVSKR</sequence>
<dbReference type="SUPFAM" id="SSF50486">
    <property type="entry name" value="FMT C-terminal domain-like"/>
    <property type="match status" value="1"/>
</dbReference>
<comment type="similarity">
    <text evidence="1 5">Belongs to the DNA glycosylase MPG family.</text>
</comment>
<evidence type="ECO:0000313" key="7">
    <source>
        <dbReference type="Proteomes" id="UP000601171"/>
    </source>
</evidence>
<dbReference type="InterPro" id="IPR036995">
    <property type="entry name" value="MPG_sf"/>
</dbReference>
<dbReference type="InterPro" id="IPR011034">
    <property type="entry name" value="Formyl_transferase-like_C_sf"/>
</dbReference>
<keyword evidence="7" id="KW-1185">Reference proteome</keyword>
<proteinExistence type="inferred from homology"/>
<evidence type="ECO:0000313" key="6">
    <source>
        <dbReference type="EMBL" id="MBC8588022.1"/>
    </source>
</evidence>
<comment type="caution">
    <text evidence="6">The sequence shown here is derived from an EMBL/GenBank/DDBJ whole genome shotgun (WGS) entry which is preliminary data.</text>
</comment>
<dbReference type="InterPro" id="IPR003180">
    <property type="entry name" value="MPG"/>
</dbReference>
<evidence type="ECO:0000256" key="5">
    <source>
        <dbReference type="HAMAP-Rule" id="MF_00527"/>
    </source>
</evidence>
<dbReference type="GO" id="GO:0006284">
    <property type="term" value="P:base-excision repair"/>
    <property type="evidence" value="ECO:0007669"/>
    <property type="project" value="InterPro"/>
</dbReference>
<name>A0A926EWW1_9FIRM</name>
<dbReference type="PANTHER" id="PTHR10429:SF0">
    <property type="entry name" value="DNA-3-METHYLADENINE GLYCOSYLASE"/>
    <property type="match status" value="1"/>
</dbReference>
<keyword evidence="3 5" id="KW-0378">Hydrolase</keyword>
<dbReference type="RefSeq" id="WP_262429476.1">
    <property type="nucleotide sequence ID" value="NZ_JACRTG010000018.1"/>
</dbReference>
<dbReference type="Gene3D" id="3.10.300.10">
    <property type="entry name" value="Methylpurine-DNA glycosylase (MPG)"/>
    <property type="match status" value="1"/>
</dbReference>
<dbReference type="Pfam" id="PF02245">
    <property type="entry name" value="Pur_DNA_glyco"/>
    <property type="match status" value="1"/>
</dbReference>
<reference evidence="6" key="1">
    <citation type="submission" date="2020-08" db="EMBL/GenBank/DDBJ databases">
        <title>Genome public.</title>
        <authorList>
            <person name="Liu C."/>
            <person name="Sun Q."/>
        </authorList>
    </citation>
    <scope>NUCLEOTIDE SEQUENCE</scope>
    <source>
        <strain evidence="6">BX21</strain>
    </source>
</reference>
<gene>
    <name evidence="6" type="ORF">H8707_07205</name>
</gene>
<evidence type="ECO:0000256" key="2">
    <source>
        <dbReference type="ARBA" id="ARBA00022763"/>
    </source>
</evidence>
<protein>
    <recommendedName>
        <fullName evidence="5">Putative 3-methyladenine DNA glycosylase</fullName>
        <ecNumber evidence="5">3.2.2.-</ecNumber>
    </recommendedName>
</protein>
<dbReference type="FunFam" id="3.10.300.10:FF:000001">
    <property type="entry name" value="Putative 3-methyladenine DNA glycosylase"/>
    <property type="match status" value="1"/>
</dbReference>
<dbReference type="CDD" id="cd00540">
    <property type="entry name" value="AAG"/>
    <property type="match status" value="1"/>
</dbReference>
<dbReference type="PANTHER" id="PTHR10429">
    <property type="entry name" value="DNA-3-METHYLADENINE GLYCOSYLASE"/>
    <property type="match status" value="1"/>
</dbReference>